<dbReference type="InterPro" id="IPR011037">
    <property type="entry name" value="Pyrv_Knase-like_insert_dom_sf"/>
</dbReference>
<dbReference type="AlphaFoldDB" id="A0A2B7XKC3"/>
<dbReference type="Pfam" id="PF03476">
    <property type="entry name" value="MOSC_N"/>
    <property type="match status" value="1"/>
</dbReference>
<evidence type="ECO:0000256" key="1">
    <source>
        <dbReference type="SAM" id="Phobius"/>
    </source>
</evidence>
<comment type="caution">
    <text evidence="3">The sequence shown here is derived from an EMBL/GenBank/DDBJ whole genome shotgun (WGS) entry which is preliminary data.</text>
</comment>
<dbReference type="PROSITE" id="PS51340">
    <property type="entry name" value="MOSC"/>
    <property type="match status" value="1"/>
</dbReference>
<keyword evidence="4" id="KW-1185">Reference proteome</keyword>
<dbReference type="GO" id="GO:0030151">
    <property type="term" value="F:molybdenum ion binding"/>
    <property type="evidence" value="ECO:0007669"/>
    <property type="project" value="InterPro"/>
</dbReference>
<dbReference type="Pfam" id="PF03473">
    <property type="entry name" value="MOSC"/>
    <property type="match status" value="1"/>
</dbReference>
<dbReference type="EMBL" id="PDNA01000154">
    <property type="protein sequence ID" value="PGH09243.1"/>
    <property type="molecule type" value="Genomic_DNA"/>
</dbReference>
<feature type="transmembrane region" description="Helical" evidence="1">
    <location>
        <begin position="20"/>
        <end position="42"/>
    </location>
</feature>
<dbReference type="Proteomes" id="UP000224634">
    <property type="component" value="Unassembled WGS sequence"/>
</dbReference>
<keyword evidence="1" id="KW-0472">Membrane</keyword>
<dbReference type="GO" id="GO:0003824">
    <property type="term" value="F:catalytic activity"/>
    <property type="evidence" value="ECO:0007669"/>
    <property type="project" value="InterPro"/>
</dbReference>
<dbReference type="SUPFAM" id="SSF50800">
    <property type="entry name" value="PK beta-barrel domain-like"/>
    <property type="match status" value="1"/>
</dbReference>
<keyword evidence="1" id="KW-1133">Transmembrane helix</keyword>
<accession>A0A2B7XKC3</accession>
<dbReference type="OrthoDB" id="17255at2759"/>
<sequence>MLIHAPLANLIPRLNLPPHLSYLLLYTLCVLPILFLVAFELTSRRSAARQPRGCKKLGLRNFSNLDDEFEYGTDGTRKTQKKTKDQDGGKSRIKALMVYPIKSCAGVEFNIANVVGTGMMFDRQFTFAEYIADPPAAQAGAEPGTQPAGRWVTRTLRDGKYSRMTLIKPEIWVPDPSSPTYYPTAPEVLSNGVLVIKYPRPATTTSSLTKLLMALNLTPREESFSVPLFPPPNHTYPLTPLRIWRDTPAALDYSSHLPASLKQFLGINKPLALFRVDPSHLRTVMRCAPRKDVLGFQPVTGFADAYPLHILGLASVRDINERVGEAIPHLSVRRFRANIIFEGAGKYVEDDWKRVKLFPGKASRRRREGNEEEEEDEDEGVELFAACRTVRCRLPNVDPLTGVRHPAEPDKTLKSFRCIDGGDPNNACLGMQVVPSVQEFTIQVGDEIQVLETGKHFYIKQ</sequence>
<protein>
    <recommendedName>
        <fullName evidence="2">MOSC domain-containing protein</fullName>
    </recommendedName>
</protein>
<keyword evidence="1" id="KW-0812">Transmembrane</keyword>
<dbReference type="InterPro" id="IPR005303">
    <property type="entry name" value="MOCOS_middle"/>
</dbReference>
<dbReference type="STRING" id="1447883.A0A2B7XKC3"/>
<organism evidence="3 4">
    <name type="scientific">Polytolypa hystricis (strain UAMH7299)</name>
    <dbReference type="NCBI Taxonomy" id="1447883"/>
    <lineage>
        <taxon>Eukaryota</taxon>
        <taxon>Fungi</taxon>
        <taxon>Dikarya</taxon>
        <taxon>Ascomycota</taxon>
        <taxon>Pezizomycotina</taxon>
        <taxon>Eurotiomycetes</taxon>
        <taxon>Eurotiomycetidae</taxon>
        <taxon>Onygenales</taxon>
        <taxon>Onygenales incertae sedis</taxon>
        <taxon>Polytolypa</taxon>
    </lineage>
</organism>
<name>A0A2B7XKC3_POLH7</name>
<reference evidence="3 4" key="1">
    <citation type="submission" date="2017-10" db="EMBL/GenBank/DDBJ databases">
        <title>Comparative genomics in systemic dimorphic fungi from Ajellomycetaceae.</title>
        <authorList>
            <person name="Munoz J.F."/>
            <person name="Mcewen J.G."/>
            <person name="Clay O.K."/>
            <person name="Cuomo C.A."/>
        </authorList>
    </citation>
    <scope>NUCLEOTIDE SEQUENCE [LARGE SCALE GENOMIC DNA]</scope>
    <source>
        <strain evidence="3 4">UAMH7299</strain>
    </source>
</reference>
<feature type="domain" description="MOSC" evidence="2">
    <location>
        <begin position="271"/>
        <end position="451"/>
    </location>
</feature>
<evidence type="ECO:0000313" key="3">
    <source>
        <dbReference type="EMBL" id="PGH09243.1"/>
    </source>
</evidence>
<evidence type="ECO:0000313" key="4">
    <source>
        <dbReference type="Proteomes" id="UP000224634"/>
    </source>
</evidence>
<dbReference type="InterPro" id="IPR005302">
    <property type="entry name" value="MoCF_Sase_C"/>
</dbReference>
<gene>
    <name evidence="3" type="ORF">AJ80_07720</name>
</gene>
<dbReference type="GO" id="GO:0030170">
    <property type="term" value="F:pyridoxal phosphate binding"/>
    <property type="evidence" value="ECO:0007669"/>
    <property type="project" value="InterPro"/>
</dbReference>
<evidence type="ECO:0000259" key="2">
    <source>
        <dbReference type="PROSITE" id="PS51340"/>
    </source>
</evidence>
<proteinExistence type="predicted"/>